<sequence length="110" mass="11920">MVAEFTDEERIGGGLCAIEIFDPTVIGVAEAKFLQRVAATIWVRLVPKDRTDALADRYPFQPLASVARWKAGNDDAVRNVGVGCLVRFTPIANVKTVTSCRTGADQIAAR</sequence>
<name>A0AAW9FED5_9HYPH</name>
<gene>
    <name evidence="1" type="ORF">RMR22_04515</name>
</gene>
<dbReference type="AlphaFoldDB" id="A0AAW9FED5"/>
<organism evidence="1">
    <name type="scientific">Agrobacterium rosae</name>
    <dbReference type="NCBI Taxonomy" id="1972867"/>
    <lineage>
        <taxon>Bacteria</taxon>
        <taxon>Pseudomonadati</taxon>
        <taxon>Pseudomonadota</taxon>
        <taxon>Alphaproteobacteria</taxon>
        <taxon>Hyphomicrobiales</taxon>
        <taxon>Rhizobiaceae</taxon>
        <taxon>Rhizobium/Agrobacterium group</taxon>
        <taxon>Agrobacterium</taxon>
    </lineage>
</organism>
<reference evidence="1" key="1">
    <citation type="journal article" date="2023" name="Phytobiomes J">
        <title>Deciphering the key players within the bacterial microbiota associated with aerial crown gall tumors on rhododendron: Insights into the gallobiome.</title>
        <authorList>
            <person name="Kuzmanovic N."/>
            <person name="Nesme J."/>
            <person name="Wolf J."/>
            <person name="Neumann-Schaal M."/>
            <person name="Petersen J."/>
            <person name="Fernandez-Gnecco G."/>
            <person name="Sproeer C."/>
            <person name="Bunk B."/>
            <person name="Overmann J."/>
            <person name="Sorensen S.J."/>
            <person name="Idczak E."/>
            <person name="Smalla K."/>
        </authorList>
    </citation>
    <scope>NUCLEOTIDE SEQUENCE</scope>
    <source>
        <strain evidence="1">Rho-11.1</strain>
    </source>
</reference>
<protein>
    <submittedName>
        <fullName evidence="1">Uncharacterized protein</fullName>
    </submittedName>
</protein>
<comment type="caution">
    <text evidence="1">The sequence shown here is derived from an EMBL/GenBank/DDBJ whole genome shotgun (WGS) entry which is preliminary data.</text>
</comment>
<accession>A0AAW9FED5</accession>
<evidence type="ECO:0000313" key="1">
    <source>
        <dbReference type="EMBL" id="MDX8301496.1"/>
    </source>
</evidence>
<proteinExistence type="predicted"/>
<dbReference type="RefSeq" id="WP_320202475.1">
    <property type="nucleotide sequence ID" value="NZ_CP192781.1"/>
</dbReference>
<dbReference type="EMBL" id="JAVRAF010000001">
    <property type="protein sequence ID" value="MDX8301496.1"/>
    <property type="molecule type" value="Genomic_DNA"/>
</dbReference>